<name>A0ABR0EYF5_ZASCE</name>
<dbReference type="CDD" id="cd00084">
    <property type="entry name" value="HMG-box_SF"/>
    <property type="match status" value="1"/>
</dbReference>
<dbReference type="SUPFAM" id="SSF47095">
    <property type="entry name" value="HMG-box"/>
    <property type="match status" value="2"/>
</dbReference>
<keyword evidence="1" id="KW-0238">DNA-binding</keyword>
<evidence type="ECO:0000259" key="3">
    <source>
        <dbReference type="PROSITE" id="PS50118"/>
    </source>
</evidence>
<dbReference type="InterPro" id="IPR036910">
    <property type="entry name" value="HMG_box_dom_sf"/>
</dbReference>
<dbReference type="PROSITE" id="PS50118">
    <property type="entry name" value="HMG_BOX_2"/>
    <property type="match status" value="1"/>
</dbReference>
<evidence type="ECO:0000256" key="1">
    <source>
        <dbReference type="PROSITE-ProRule" id="PRU00267"/>
    </source>
</evidence>
<proteinExistence type="predicted"/>
<dbReference type="InterPro" id="IPR009071">
    <property type="entry name" value="HMG_box_dom"/>
</dbReference>
<feature type="compositionally biased region" description="Basic and acidic residues" evidence="2">
    <location>
        <begin position="177"/>
        <end position="198"/>
    </location>
</feature>
<dbReference type="Proteomes" id="UP001305779">
    <property type="component" value="Unassembled WGS sequence"/>
</dbReference>
<keyword evidence="5" id="KW-1185">Reference proteome</keyword>
<evidence type="ECO:0000313" key="5">
    <source>
        <dbReference type="Proteomes" id="UP001305779"/>
    </source>
</evidence>
<feature type="compositionally biased region" description="Basic and acidic residues" evidence="2">
    <location>
        <begin position="93"/>
        <end position="119"/>
    </location>
</feature>
<feature type="DNA-binding region" description="HMG box" evidence="1">
    <location>
        <begin position="267"/>
        <end position="333"/>
    </location>
</feature>
<feature type="compositionally biased region" description="Basic residues" evidence="2">
    <location>
        <begin position="55"/>
        <end position="64"/>
    </location>
</feature>
<protein>
    <recommendedName>
        <fullName evidence="3">HMG box domain-containing protein</fullName>
    </recommendedName>
</protein>
<dbReference type="Gene3D" id="1.10.30.10">
    <property type="entry name" value="High mobility group box domain"/>
    <property type="match status" value="2"/>
</dbReference>
<evidence type="ECO:0000313" key="4">
    <source>
        <dbReference type="EMBL" id="KAK4506682.1"/>
    </source>
</evidence>
<accession>A0ABR0EYF5</accession>
<keyword evidence="1" id="KW-0539">Nucleus</keyword>
<reference evidence="4 5" key="1">
    <citation type="journal article" date="2023" name="G3 (Bethesda)">
        <title>A chromosome-level genome assembly of Zasmidium syzygii isolated from banana leaves.</title>
        <authorList>
            <person name="van Westerhoven A.C."/>
            <person name="Mehrabi R."/>
            <person name="Talebi R."/>
            <person name="Steentjes M.B.F."/>
            <person name="Corcolon B."/>
            <person name="Chong P.A."/>
            <person name="Kema G.H.J."/>
            <person name="Seidl M.F."/>
        </authorList>
    </citation>
    <scope>NUCLEOTIDE SEQUENCE [LARGE SCALE GENOMIC DNA]</scope>
    <source>
        <strain evidence="4 5">P124</strain>
    </source>
</reference>
<feature type="region of interest" description="Disordered" evidence="2">
    <location>
        <begin position="170"/>
        <end position="198"/>
    </location>
</feature>
<dbReference type="EMBL" id="JAXOVC010000001">
    <property type="protein sequence ID" value="KAK4506682.1"/>
    <property type="molecule type" value="Genomic_DNA"/>
</dbReference>
<dbReference type="SMART" id="SM00398">
    <property type="entry name" value="HMG"/>
    <property type="match status" value="2"/>
</dbReference>
<evidence type="ECO:0000256" key="2">
    <source>
        <dbReference type="SAM" id="MobiDB-lite"/>
    </source>
</evidence>
<dbReference type="Pfam" id="PF09011">
    <property type="entry name" value="HMG_box_2"/>
    <property type="match status" value="1"/>
</dbReference>
<feature type="domain" description="HMG box" evidence="3">
    <location>
        <begin position="267"/>
        <end position="333"/>
    </location>
</feature>
<feature type="region of interest" description="Disordered" evidence="2">
    <location>
        <begin position="229"/>
        <end position="255"/>
    </location>
</feature>
<comment type="caution">
    <text evidence="4">The sequence shown here is derived from an EMBL/GenBank/DDBJ whole genome shotgun (WGS) entry which is preliminary data.</text>
</comment>
<gene>
    <name evidence="4" type="ORF">PRZ48_000415</name>
</gene>
<feature type="region of interest" description="Disordered" evidence="2">
    <location>
        <begin position="42"/>
        <end position="132"/>
    </location>
</feature>
<feature type="compositionally biased region" description="Basic residues" evidence="2">
    <location>
        <begin position="79"/>
        <end position="92"/>
    </location>
</feature>
<sequence length="345" mass="38873">MIGRALVRVPVRSRLIRPLYQCQHGQVGRAPAVLPLRTYATPGRPKSVVGEPSKPVKRAVKKAAAKPPTGDSPAEKAVKANKRNAAKKTAGTKKKELTPTQKERAEKRKLKEEERLAKEKARKTKLRATTKASAEKDAIKQLKKTALKPPQLRRAASYVLFHTENLKNHDLSSGSAQDRREALARAARDSSAKWKDLSPAEREHYNHLANTKNEECQAEYKKWVESHSADEIQQANSARGTLRRKLEKDRPRNAQSKWLPIHDERAVKRPVPPYTQFTMNRNASGDFKGIALAERSKLISQEWKALSEQEKSKYQRLGTQEAERYATEYKEVYGHEQPQAAAAAA</sequence>
<organism evidence="4 5">
    <name type="scientific">Zasmidium cellare</name>
    <name type="common">Wine cellar mold</name>
    <name type="synonym">Racodium cellare</name>
    <dbReference type="NCBI Taxonomy" id="395010"/>
    <lineage>
        <taxon>Eukaryota</taxon>
        <taxon>Fungi</taxon>
        <taxon>Dikarya</taxon>
        <taxon>Ascomycota</taxon>
        <taxon>Pezizomycotina</taxon>
        <taxon>Dothideomycetes</taxon>
        <taxon>Dothideomycetidae</taxon>
        <taxon>Mycosphaerellales</taxon>
        <taxon>Mycosphaerellaceae</taxon>
        <taxon>Zasmidium</taxon>
    </lineage>
</organism>